<accession>A0A926D6V3</accession>
<proteinExistence type="predicted"/>
<evidence type="ECO:0000313" key="1">
    <source>
        <dbReference type="EMBL" id="MBC8533500.1"/>
    </source>
</evidence>
<comment type="caution">
    <text evidence="1">The sequence shown here is derived from an EMBL/GenBank/DDBJ whole genome shotgun (WGS) entry which is preliminary data.</text>
</comment>
<evidence type="ECO:0000313" key="2">
    <source>
        <dbReference type="Proteomes" id="UP000651482"/>
    </source>
</evidence>
<keyword evidence="2" id="KW-1185">Reference proteome</keyword>
<organism evidence="1 2">
    <name type="scientific">Yeguia hominis</name>
    <dbReference type="NCBI Taxonomy" id="2763662"/>
    <lineage>
        <taxon>Bacteria</taxon>
        <taxon>Bacillati</taxon>
        <taxon>Bacillota</taxon>
        <taxon>Clostridia</taxon>
        <taxon>Eubacteriales</taxon>
        <taxon>Yeguiaceae</taxon>
        <taxon>Yeguia</taxon>
    </lineage>
</organism>
<reference evidence="1" key="1">
    <citation type="submission" date="2020-08" db="EMBL/GenBank/DDBJ databases">
        <title>Genome public.</title>
        <authorList>
            <person name="Liu C."/>
            <person name="Sun Q."/>
        </authorList>
    </citation>
    <scope>NUCLEOTIDE SEQUENCE</scope>
    <source>
        <strain evidence="1">NSJ-40</strain>
    </source>
</reference>
<dbReference type="AlphaFoldDB" id="A0A926D6V3"/>
<dbReference type="PROSITE" id="PS51257">
    <property type="entry name" value="PROKAR_LIPOPROTEIN"/>
    <property type="match status" value="1"/>
</dbReference>
<dbReference type="RefSeq" id="WP_249318912.1">
    <property type="nucleotide sequence ID" value="NZ_JACRSN010000006.1"/>
</dbReference>
<protein>
    <submittedName>
        <fullName evidence="1">Uncharacterized protein</fullName>
    </submittedName>
</protein>
<sequence length="57" mass="5560">MSRGDTKAEAPATESCRWNRTCPFAGLGASGAGGCVGSAACCAQLSSAAAPAAARWV</sequence>
<dbReference type="Proteomes" id="UP000651482">
    <property type="component" value="Unassembled WGS sequence"/>
</dbReference>
<dbReference type="EMBL" id="JACRSN010000006">
    <property type="protein sequence ID" value="MBC8533500.1"/>
    <property type="molecule type" value="Genomic_DNA"/>
</dbReference>
<name>A0A926D6V3_9FIRM</name>
<gene>
    <name evidence="1" type="ORF">IAG03_05675</name>
</gene>